<accession>A0A6G0Y6S3</accession>
<sequence>MLGWHQINVQTIGGMRNGRRFRGIDYVKITKNARKNLPPYELINLEHTDFYGFKNLNFYKSIRPRKVKGDPEVRDIRALKYDPINNFFFYKIHFDNDYKELPNYQSCTKKVDIAKKRSIEVLKVFETSIEGTQNL</sequence>
<proteinExistence type="predicted"/>
<evidence type="ECO:0000313" key="1">
    <source>
        <dbReference type="EMBL" id="KAF0750017.1"/>
    </source>
</evidence>
<reference evidence="1 2" key="1">
    <citation type="submission" date="2019-08" db="EMBL/GenBank/DDBJ databases">
        <title>Whole genome of Aphis craccivora.</title>
        <authorList>
            <person name="Voronova N.V."/>
            <person name="Shulinski R.S."/>
            <person name="Bandarenka Y.V."/>
            <person name="Zhorov D.G."/>
            <person name="Warner D."/>
        </authorList>
    </citation>
    <scope>NUCLEOTIDE SEQUENCE [LARGE SCALE GENOMIC DNA]</scope>
    <source>
        <strain evidence="1">180601</strain>
        <tissue evidence="1">Whole Body</tissue>
    </source>
</reference>
<keyword evidence="2" id="KW-1185">Reference proteome</keyword>
<evidence type="ECO:0000313" key="2">
    <source>
        <dbReference type="Proteomes" id="UP000478052"/>
    </source>
</evidence>
<organism evidence="1 2">
    <name type="scientific">Aphis craccivora</name>
    <name type="common">Cowpea aphid</name>
    <dbReference type="NCBI Taxonomy" id="307492"/>
    <lineage>
        <taxon>Eukaryota</taxon>
        <taxon>Metazoa</taxon>
        <taxon>Ecdysozoa</taxon>
        <taxon>Arthropoda</taxon>
        <taxon>Hexapoda</taxon>
        <taxon>Insecta</taxon>
        <taxon>Pterygota</taxon>
        <taxon>Neoptera</taxon>
        <taxon>Paraneoptera</taxon>
        <taxon>Hemiptera</taxon>
        <taxon>Sternorrhyncha</taxon>
        <taxon>Aphidomorpha</taxon>
        <taxon>Aphidoidea</taxon>
        <taxon>Aphididae</taxon>
        <taxon>Aphidini</taxon>
        <taxon>Aphis</taxon>
        <taxon>Aphis</taxon>
    </lineage>
</organism>
<protein>
    <submittedName>
        <fullName evidence="1">Uncharacterized protein</fullName>
    </submittedName>
</protein>
<dbReference type="Proteomes" id="UP000478052">
    <property type="component" value="Unassembled WGS sequence"/>
</dbReference>
<dbReference type="AlphaFoldDB" id="A0A6G0Y6S3"/>
<name>A0A6G0Y6S3_APHCR</name>
<dbReference type="OrthoDB" id="6614966at2759"/>
<dbReference type="EMBL" id="VUJU01005881">
    <property type="protein sequence ID" value="KAF0750017.1"/>
    <property type="molecule type" value="Genomic_DNA"/>
</dbReference>
<comment type="caution">
    <text evidence="1">The sequence shown here is derived from an EMBL/GenBank/DDBJ whole genome shotgun (WGS) entry which is preliminary data.</text>
</comment>
<gene>
    <name evidence="1" type="ORF">FWK35_00023520</name>
</gene>